<keyword evidence="13" id="KW-1185">Reference proteome</keyword>
<evidence type="ECO:0000256" key="3">
    <source>
        <dbReference type="ARBA" id="ARBA00007571"/>
    </source>
</evidence>
<evidence type="ECO:0000256" key="6">
    <source>
        <dbReference type="ARBA" id="ARBA00022605"/>
    </source>
</evidence>
<dbReference type="PANTHER" id="PTHR42894">
    <property type="entry name" value="N-(5'-PHOSPHORIBOSYL)ANTHRANILATE ISOMERASE"/>
    <property type="match status" value="1"/>
</dbReference>
<dbReference type="InterPro" id="IPR044643">
    <property type="entry name" value="TrpF_fam"/>
</dbReference>
<dbReference type="CDD" id="cd00405">
    <property type="entry name" value="PRAI"/>
    <property type="match status" value="1"/>
</dbReference>
<evidence type="ECO:0000256" key="7">
    <source>
        <dbReference type="ARBA" id="ARBA00022822"/>
    </source>
</evidence>
<comment type="similarity">
    <text evidence="3 10">Belongs to the TrpF family.</text>
</comment>
<keyword evidence="8 10" id="KW-0057">Aromatic amino acid biosynthesis</keyword>
<reference evidence="12 13" key="1">
    <citation type="submission" date="2021-01" db="EMBL/GenBank/DDBJ databases">
        <title>Entomomonas sp. F2A isolated from a house cricket (Acheta domesticus).</title>
        <authorList>
            <person name="Spergser J."/>
            <person name="Busse H.-J."/>
        </authorList>
    </citation>
    <scope>NUCLEOTIDE SEQUENCE [LARGE SCALE GENOMIC DNA]</scope>
    <source>
        <strain evidence="12 13">F2A</strain>
    </source>
</reference>
<dbReference type="NCBIfam" id="NF002299">
    <property type="entry name" value="PRK01222.1-6"/>
    <property type="match status" value="1"/>
</dbReference>
<dbReference type="GO" id="GO:0004640">
    <property type="term" value="F:phosphoribosylanthranilate isomerase activity"/>
    <property type="evidence" value="ECO:0007669"/>
    <property type="project" value="UniProtKB-UniRule"/>
</dbReference>
<gene>
    <name evidence="10" type="primary">trpF</name>
    <name evidence="12" type="ORF">JHT90_08600</name>
</gene>
<evidence type="ECO:0000256" key="4">
    <source>
        <dbReference type="ARBA" id="ARBA00012572"/>
    </source>
</evidence>
<comment type="pathway">
    <text evidence="2 10">Amino-acid biosynthesis; L-tryptophan biosynthesis; L-tryptophan from chorismate: step 3/5.</text>
</comment>
<accession>A0A974RYD4</accession>
<name>A0A974RYD4_9GAMM</name>
<evidence type="ECO:0000256" key="1">
    <source>
        <dbReference type="ARBA" id="ARBA00001164"/>
    </source>
</evidence>
<evidence type="ECO:0000256" key="10">
    <source>
        <dbReference type="HAMAP-Rule" id="MF_00135"/>
    </source>
</evidence>
<evidence type="ECO:0000256" key="5">
    <source>
        <dbReference type="ARBA" id="ARBA00022272"/>
    </source>
</evidence>
<dbReference type="EC" id="5.3.1.24" evidence="4 10"/>
<dbReference type="SUPFAM" id="SSF51366">
    <property type="entry name" value="Ribulose-phoshate binding barrel"/>
    <property type="match status" value="1"/>
</dbReference>
<dbReference type="PANTHER" id="PTHR42894:SF1">
    <property type="entry name" value="N-(5'-PHOSPHORIBOSYL)ANTHRANILATE ISOMERASE"/>
    <property type="match status" value="1"/>
</dbReference>
<dbReference type="EMBL" id="CP067393">
    <property type="protein sequence ID" value="QQP87168.1"/>
    <property type="molecule type" value="Genomic_DNA"/>
</dbReference>
<dbReference type="FunFam" id="3.20.20.70:FF:000075">
    <property type="entry name" value="Tryptophan biosynthesis protein TRP1"/>
    <property type="match status" value="1"/>
</dbReference>
<keyword evidence="7 10" id="KW-0822">Tryptophan biosynthesis</keyword>
<feature type="domain" description="N-(5'phosphoribosyl) anthranilate isomerase (PRAI)" evidence="11">
    <location>
        <begin position="6"/>
        <end position="201"/>
    </location>
</feature>
<dbReference type="InterPro" id="IPR013785">
    <property type="entry name" value="Aldolase_TIM"/>
</dbReference>
<dbReference type="NCBIfam" id="NF002298">
    <property type="entry name" value="PRK01222.1-4"/>
    <property type="match status" value="1"/>
</dbReference>
<dbReference type="AlphaFoldDB" id="A0A974RYD4"/>
<protein>
    <recommendedName>
        <fullName evidence="5 10">N-(5'-phosphoribosyl)anthranilate isomerase</fullName>
        <shortName evidence="10">PRAI</shortName>
        <ecNumber evidence="4 10">5.3.1.24</ecNumber>
    </recommendedName>
</protein>
<dbReference type="Pfam" id="PF00697">
    <property type="entry name" value="PRAI"/>
    <property type="match status" value="1"/>
</dbReference>
<evidence type="ECO:0000259" key="11">
    <source>
        <dbReference type="Pfam" id="PF00697"/>
    </source>
</evidence>
<dbReference type="RefSeq" id="WP_201095817.1">
    <property type="nucleotide sequence ID" value="NZ_CP067393.1"/>
</dbReference>
<proteinExistence type="inferred from homology"/>
<keyword evidence="9 10" id="KW-0413">Isomerase</keyword>
<dbReference type="Proteomes" id="UP000595278">
    <property type="component" value="Chromosome"/>
</dbReference>
<organism evidence="12 13">
    <name type="scientific">Entomomonas asaccharolytica</name>
    <dbReference type="NCBI Taxonomy" id="2785331"/>
    <lineage>
        <taxon>Bacteria</taxon>
        <taxon>Pseudomonadati</taxon>
        <taxon>Pseudomonadota</taxon>
        <taxon>Gammaproteobacteria</taxon>
        <taxon>Pseudomonadales</taxon>
        <taxon>Pseudomonadaceae</taxon>
        <taxon>Entomomonas</taxon>
    </lineage>
</organism>
<evidence type="ECO:0000313" key="13">
    <source>
        <dbReference type="Proteomes" id="UP000595278"/>
    </source>
</evidence>
<evidence type="ECO:0000256" key="9">
    <source>
        <dbReference type="ARBA" id="ARBA00023235"/>
    </source>
</evidence>
<dbReference type="InterPro" id="IPR011060">
    <property type="entry name" value="RibuloseP-bd_barrel"/>
</dbReference>
<keyword evidence="6 10" id="KW-0028">Amino-acid biosynthesis</keyword>
<dbReference type="Gene3D" id="3.20.20.70">
    <property type="entry name" value="Aldolase class I"/>
    <property type="match status" value="1"/>
</dbReference>
<dbReference type="GO" id="GO:0000162">
    <property type="term" value="P:L-tryptophan biosynthetic process"/>
    <property type="evidence" value="ECO:0007669"/>
    <property type="project" value="UniProtKB-UniRule"/>
</dbReference>
<evidence type="ECO:0000256" key="8">
    <source>
        <dbReference type="ARBA" id="ARBA00023141"/>
    </source>
</evidence>
<dbReference type="KEGG" id="eaz:JHT90_08600"/>
<evidence type="ECO:0000313" key="12">
    <source>
        <dbReference type="EMBL" id="QQP87168.1"/>
    </source>
</evidence>
<comment type="catalytic activity">
    <reaction evidence="1 10">
        <text>N-(5-phospho-beta-D-ribosyl)anthranilate = 1-(2-carboxyphenylamino)-1-deoxy-D-ribulose 5-phosphate</text>
        <dbReference type="Rhea" id="RHEA:21540"/>
        <dbReference type="ChEBI" id="CHEBI:18277"/>
        <dbReference type="ChEBI" id="CHEBI:58613"/>
        <dbReference type="EC" id="5.3.1.24"/>
    </reaction>
</comment>
<sequence>MVVTRIKICGITRIEDALAAVKAGADAIGLVFFAASPRAITLDQASQICAALPPFITTVGLFVNASYEEVSTISSKLSLGLLQFHGDESPEYCEQFKQPWIKALRVQPTTNIVAIMQPYNKAQGILLDSYVAGIQGGTGTTFDWSLIPQQTDKPIILAGGLTVENVQQAIQIAKPYAVDVSGGVEVTKGIKDHNKMKAFINKVRSSL</sequence>
<dbReference type="HAMAP" id="MF_00135">
    <property type="entry name" value="PRAI"/>
    <property type="match status" value="1"/>
</dbReference>
<dbReference type="InterPro" id="IPR001240">
    <property type="entry name" value="PRAI_dom"/>
</dbReference>
<evidence type="ECO:0000256" key="2">
    <source>
        <dbReference type="ARBA" id="ARBA00004664"/>
    </source>
</evidence>